<protein>
    <submittedName>
        <fullName evidence="3">Palmitoyl-acyl carrier protein thioesterase, chloroplastic-like</fullName>
    </submittedName>
</protein>
<accession>A0AAX6GVH5</accession>
<feature type="domain" description="Acyl-ACP-thioesterase N-terminal" evidence="2">
    <location>
        <begin position="46"/>
        <end position="122"/>
    </location>
</feature>
<dbReference type="AlphaFoldDB" id="A0AAX6GVH5"/>
<dbReference type="InterPro" id="IPR021113">
    <property type="entry name" value="Acyl-ACP-thioesterase_N"/>
</dbReference>
<name>A0AAX6GVH5_IRIPA</name>
<evidence type="ECO:0000259" key="2">
    <source>
        <dbReference type="Pfam" id="PF12590"/>
    </source>
</evidence>
<evidence type="ECO:0000313" key="4">
    <source>
        <dbReference type="Proteomes" id="UP001140949"/>
    </source>
</evidence>
<keyword evidence="4" id="KW-1185">Reference proteome</keyword>
<evidence type="ECO:0000313" key="3">
    <source>
        <dbReference type="EMBL" id="KAJ6832562.1"/>
    </source>
</evidence>
<dbReference type="Pfam" id="PF12590">
    <property type="entry name" value="Acyl-thio_N"/>
    <property type="match status" value="1"/>
</dbReference>
<reference evidence="3" key="2">
    <citation type="submission" date="2023-04" db="EMBL/GenBank/DDBJ databases">
        <authorList>
            <person name="Bruccoleri R.E."/>
            <person name="Oakeley E.J."/>
            <person name="Faust A.-M."/>
            <person name="Dessus-Babus S."/>
            <person name="Altorfer M."/>
            <person name="Burckhardt D."/>
            <person name="Oertli M."/>
            <person name="Naumann U."/>
            <person name="Petersen F."/>
            <person name="Wong J."/>
        </authorList>
    </citation>
    <scope>NUCLEOTIDE SEQUENCE</scope>
    <source>
        <strain evidence="3">GSM-AAB239-AS_SAM_17_03QT</strain>
        <tissue evidence="3">Leaf</tissue>
    </source>
</reference>
<comment type="caution">
    <text evidence="3">The sequence shown here is derived from an EMBL/GenBank/DDBJ whole genome shotgun (WGS) entry which is preliminary data.</text>
</comment>
<proteinExistence type="predicted"/>
<dbReference type="EMBL" id="JANAVB010016102">
    <property type="protein sequence ID" value="KAJ6832562.1"/>
    <property type="molecule type" value="Genomic_DNA"/>
</dbReference>
<organism evidence="3 4">
    <name type="scientific">Iris pallida</name>
    <name type="common">Sweet iris</name>
    <dbReference type="NCBI Taxonomy" id="29817"/>
    <lineage>
        <taxon>Eukaryota</taxon>
        <taxon>Viridiplantae</taxon>
        <taxon>Streptophyta</taxon>
        <taxon>Embryophyta</taxon>
        <taxon>Tracheophyta</taxon>
        <taxon>Spermatophyta</taxon>
        <taxon>Magnoliopsida</taxon>
        <taxon>Liliopsida</taxon>
        <taxon>Asparagales</taxon>
        <taxon>Iridaceae</taxon>
        <taxon>Iridoideae</taxon>
        <taxon>Irideae</taxon>
        <taxon>Iris</taxon>
    </lineage>
</organism>
<dbReference type="GO" id="GO:0016790">
    <property type="term" value="F:thiolester hydrolase activity"/>
    <property type="evidence" value="ECO:0007669"/>
    <property type="project" value="InterPro"/>
</dbReference>
<dbReference type="Proteomes" id="UP001140949">
    <property type="component" value="Unassembled WGS sequence"/>
</dbReference>
<gene>
    <name evidence="3" type="ORF">M6B38_343305</name>
</gene>
<feature type="region of interest" description="Disordered" evidence="1">
    <location>
        <begin position="49"/>
        <end position="80"/>
    </location>
</feature>
<reference evidence="3" key="1">
    <citation type="journal article" date="2023" name="GigaByte">
        <title>Genome assembly of the bearded iris, Iris pallida Lam.</title>
        <authorList>
            <person name="Bruccoleri R.E."/>
            <person name="Oakeley E.J."/>
            <person name="Faust A.M.E."/>
            <person name="Altorfer M."/>
            <person name="Dessus-Babus S."/>
            <person name="Burckhardt D."/>
            <person name="Oertli M."/>
            <person name="Naumann U."/>
            <person name="Petersen F."/>
            <person name="Wong J."/>
        </authorList>
    </citation>
    <scope>NUCLEOTIDE SEQUENCE</scope>
    <source>
        <strain evidence="3">GSM-AAB239-AS_SAM_17_03QT</strain>
    </source>
</reference>
<feature type="region of interest" description="Disordered" evidence="1">
    <location>
        <begin position="101"/>
        <end position="124"/>
    </location>
</feature>
<feature type="compositionally biased region" description="Low complexity" evidence="1">
    <location>
        <begin position="49"/>
        <end position="61"/>
    </location>
</feature>
<evidence type="ECO:0000256" key="1">
    <source>
        <dbReference type="SAM" id="MobiDB-lite"/>
    </source>
</evidence>
<sequence>MLFIMKFDKVVTFNFPGSCSVLGDTHHGCFRVRLSLLPCPLLVFVSSSSSSSLTGSAKPSSISLGKGPDSDVRGLMAKPASSSGSLQVKVNAQAATRVNGSKVGLKTIPTSSRMHPLFRPPPRGPSTTNCLTGVSSLLPSPPSSWQLRSNGPLSIGSRGDPTCSLMLSALGRLLRMDFSTGRTFP</sequence>